<evidence type="ECO:0000313" key="2">
    <source>
        <dbReference type="EMBL" id="ADE76062.1"/>
    </source>
</evidence>
<proteinExistence type="evidence at transcript level"/>
<sequence>MDQEAPCTFSRRSNKPPKSRASAALRYEFYACSYGREEKRGKHTKKQRTSFVKKRGCQCHFIVKVMVQNLDVAILTYNVYDHEDGDG</sequence>
<name>D5A943_PICSI</name>
<feature type="region of interest" description="Disordered" evidence="1">
    <location>
        <begin position="1"/>
        <end position="20"/>
    </location>
</feature>
<organism evidence="2">
    <name type="scientific">Picea sitchensis</name>
    <name type="common">Sitka spruce</name>
    <name type="synonym">Pinus sitchensis</name>
    <dbReference type="NCBI Taxonomy" id="3332"/>
    <lineage>
        <taxon>Eukaryota</taxon>
        <taxon>Viridiplantae</taxon>
        <taxon>Streptophyta</taxon>
        <taxon>Embryophyta</taxon>
        <taxon>Tracheophyta</taxon>
        <taxon>Spermatophyta</taxon>
        <taxon>Pinopsida</taxon>
        <taxon>Pinidae</taxon>
        <taxon>Conifers I</taxon>
        <taxon>Pinales</taxon>
        <taxon>Pinaceae</taxon>
        <taxon>Picea</taxon>
    </lineage>
</organism>
<protein>
    <submittedName>
        <fullName evidence="2">Uncharacterized protein</fullName>
    </submittedName>
</protein>
<dbReference type="EMBL" id="BT122697">
    <property type="protein sequence ID" value="ADE76062.1"/>
    <property type="molecule type" value="mRNA"/>
</dbReference>
<reference evidence="2" key="1">
    <citation type="submission" date="2010-04" db="EMBL/GenBank/DDBJ databases">
        <authorList>
            <person name="Reid K.E."/>
            <person name="Liao N."/>
            <person name="Chan S."/>
            <person name="Docking R."/>
            <person name="Taylor G."/>
            <person name="Moore R."/>
            <person name="Mayo M."/>
            <person name="Munro S."/>
            <person name="King J."/>
            <person name="Yanchuk A."/>
            <person name="Holt R."/>
            <person name="Jones S."/>
            <person name="Marra M."/>
            <person name="Ritland C.E."/>
            <person name="Ritland K."/>
            <person name="Bohlmann J."/>
        </authorList>
    </citation>
    <scope>NUCLEOTIDE SEQUENCE</scope>
    <source>
        <tissue evidence="2">Buds collected with no treatment. Collection October 2007</tissue>
    </source>
</reference>
<evidence type="ECO:0000256" key="1">
    <source>
        <dbReference type="SAM" id="MobiDB-lite"/>
    </source>
</evidence>
<dbReference type="AlphaFoldDB" id="D5A943"/>
<accession>D5A943</accession>